<dbReference type="EMBL" id="RBOC01000160">
    <property type="protein sequence ID" value="RMM06041.1"/>
    <property type="molecule type" value="Genomic_DNA"/>
</dbReference>
<dbReference type="Proteomes" id="UP000278587">
    <property type="component" value="Unassembled WGS sequence"/>
</dbReference>
<evidence type="ECO:0008006" key="3">
    <source>
        <dbReference type="Google" id="ProtNLM"/>
    </source>
</evidence>
<comment type="caution">
    <text evidence="1">The sequence shown here is derived from an EMBL/GenBank/DDBJ whole genome shotgun (WGS) entry which is preliminary data.</text>
</comment>
<sequence length="169" mass="18588">MKALDMRFVIVAFVLGSGLGTWAAWQWQAARYGLQLSTQTLAWQREREQAALTVVDWQNAEQARRRALELRLQDNDTTIHKELSDAQTAQARLRDRLATADLRLSVLLASSPGDDEMSAATDSDSLVHGSPRGELDPAAAGRIVAITDYGDQGLIALKACQAYVREIAH</sequence>
<name>A0A0P9KNQ6_9PSED</name>
<reference evidence="1 2" key="1">
    <citation type="submission" date="2018-08" db="EMBL/GenBank/DDBJ databases">
        <title>Recombination of ecologically and evolutionarily significant loci maintains genetic cohesion in the Pseudomonas syringae species complex.</title>
        <authorList>
            <person name="Dillon M."/>
            <person name="Thakur S."/>
            <person name="Almeida R.N.D."/>
            <person name="Weir B.S."/>
            <person name="Guttman D.S."/>
        </authorList>
    </citation>
    <scope>NUCLEOTIDE SEQUENCE [LARGE SCALE GENOMIC DNA]</scope>
    <source>
        <strain evidence="1 2">ICMP 4086</strain>
    </source>
</reference>
<organism evidence="1 2">
    <name type="scientific">Pseudomonas caricapapayae</name>
    <dbReference type="NCBI Taxonomy" id="46678"/>
    <lineage>
        <taxon>Bacteria</taxon>
        <taxon>Pseudomonadati</taxon>
        <taxon>Pseudomonadota</taxon>
        <taxon>Gammaproteobacteria</taxon>
        <taxon>Pseudomonadales</taxon>
        <taxon>Pseudomonadaceae</taxon>
        <taxon>Pseudomonas</taxon>
    </lineage>
</organism>
<dbReference type="AlphaFoldDB" id="A0A0P9KNQ6"/>
<evidence type="ECO:0000313" key="1">
    <source>
        <dbReference type="EMBL" id="RMM06041.1"/>
    </source>
</evidence>
<dbReference type="RefSeq" id="WP_055009732.1">
    <property type="nucleotide sequence ID" value="NZ_LJPW01000117.1"/>
</dbReference>
<accession>A0A0P9KNQ6</accession>
<protein>
    <recommendedName>
        <fullName evidence="3">Glycoside hydrolase protein</fullName>
    </recommendedName>
</protein>
<gene>
    <name evidence="1" type="ORF">ALQ84_01449</name>
</gene>
<evidence type="ECO:0000313" key="2">
    <source>
        <dbReference type="Proteomes" id="UP000278587"/>
    </source>
</evidence>
<proteinExistence type="predicted"/>